<sequence length="132" mass="14241">MADFVSDDSQPLVVDLEMHQGGAVPVPPSSLNSTIQGRAFARGPAPASWRRFYVTRNEGTKMIGTCLICNENIRAAAGVSSNLLRHLKRKHPRELHIAMKLRDGKHGPKHGSSLPSSSSINKVSVSSSNSVK</sequence>
<accession>A0ACB7RND4</accession>
<evidence type="ECO:0000313" key="1">
    <source>
        <dbReference type="EMBL" id="KAH6923306.1"/>
    </source>
</evidence>
<evidence type="ECO:0000313" key="2">
    <source>
        <dbReference type="Proteomes" id="UP000821845"/>
    </source>
</evidence>
<proteinExistence type="predicted"/>
<organism evidence="1 2">
    <name type="scientific">Hyalomma asiaticum</name>
    <name type="common">Tick</name>
    <dbReference type="NCBI Taxonomy" id="266040"/>
    <lineage>
        <taxon>Eukaryota</taxon>
        <taxon>Metazoa</taxon>
        <taxon>Ecdysozoa</taxon>
        <taxon>Arthropoda</taxon>
        <taxon>Chelicerata</taxon>
        <taxon>Arachnida</taxon>
        <taxon>Acari</taxon>
        <taxon>Parasitiformes</taxon>
        <taxon>Ixodida</taxon>
        <taxon>Ixodoidea</taxon>
        <taxon>Ixodidae</taxon>
        <taxon>Hyalomminae</taxon>
        <taxon>Hyalomma</taxon>
    </lineage>
</organism>
<reference evidence="1" key="1">
    <citation type="submission" date="2020-05" db="EMBL/GenBank/DDBJ databases">
        <title>Large-scale comparative analyses of tick genomes elucidate their genetic diversity and vector capacities.</title>
        <authorList>
            <person name="Jia N."/>
            <person name="Wang J."/>
            <person name="Shi W."/>
            <person name="Du L."/>
            <person name="Sun Y."/>
            <person name="Zhan W."/>
            <person name="Jiang J."/>
            <person name="Wang Q."/>
            <person name="Zhang B."/>
            <person name="Ji P."/>
            <person name="Sakyi L.B."/>
            <person name="Cui X."/>
            <person name="Yuan T."/>
            <person name="Jiang B."/>
            <person name="Yang W."/>
            <person name="Lam T.T.-Y."/>
            <person name="Chang Q."/>
            <person name="Ding S."/>
            <person name="Wang X."/>
            <person name="Zhu J."/>
            <person name="Ruan X."/>
            <person name="Zhao L."/>
            <person name="Wei J."/>
            <person name="Que T."/>
            <person name="Du C."/>
            <person name="Cheng J."/>
            <person name="Dai P."/>
            <person name="Han X."/>
            <person name="Huang E."/>
            <person name="Gao Y."/>
            <person name="Liu J."/>
            <person name="Shao H."/>
            <person name="Ye R."/>
            <person name="Li L."/>
            <person name="Wei W."/>
            <person name="Wang X."/>
            <person name="Wang C."/>
            <person name="Yang T."/>
            <person name="Huo Q."/>
            <person name="Li W."/>
            <person name="Guo W."/>
            <person name="Chen H."/>
            <person name="Zhou L."/>
            <person name="Ni X."/>
            <person name="Tian J."/>
            <person name="Zhou Y."/>
            <person name="Sheng Y."/>
            <person name="Liu T."/>
            <person name="Pan Y."/>
            <person name="Xia L."/>
            <person name="Li J."/>
            <person name="Zhao F."/>
            <person name="Cao W."/>
        </authorList>
    </citation>
    <scope>NUCLEOTIDE SEQUENCE</scope>
    <source>
        <strain evidence="1">Hyas-2018</strain>
    </source>
</reference>
<comment type="caution">
    <text evidence="1">The sequence shown here is derived from an EMBL/GenBank/DDBJ whole genome shotgun (WGS) entry which is preliminary data.</text>
</comment>
<keyword evidence="2" id="KW-1185">Reference proteome</keyword>
<dbReference type="Proteomes" id="UP000821845">
    <property type="component" value="Chromosome 9"/>
</dbReference>
<name>A0ACB7RND4_HYAAI</name>
<gene>
    <name evidence="1" type="ORF">HPB50_027119</name>
</gene>
<dbReference type="EMBL" id="CM023489">
    <property type="protein sequence ID" value="KAH6923306.1"/>
    <property type="molecule type" value="Genomic_DNA"/>
</dbReference>
<protein>
    <submittedName>
        <fullName evidence="1">Uncharacterized protein</fullName>
    </submittedName>
</protein>